<comment type="catalytic activity">
    <reaction evidence="1 9">
        <text>D-mannonate = 2-dehydro-3-deoxy-D-gluconate + H2O</text>
        <dbReference type="Rhea" id="RHEA:20097"/>
        <dbReference type="ChEBI" id="CHEBI:15377"/>
        <dbReference type="ChEBI" id="CHEBI:17767"/>
        <dbReference type="ChEBI" id="CHEBI:57990"/>
        <dbReference type="EC" id="4.2.1.8"/>
    </reaction>
</comment>
<dbReference type="PIRSF" id="PIRSF016049">
    <property type="entry name" value="Man_dehyd"/>
    <property type="match status" value="1"/>
</dbReference>
<dbReference type="PANTHER" id="PTHR30387">
    <property type="entry name" value="MANNONATE DEHYDRATASE"/>
    <property type="match status" value="1"/>
</dbReference>
<evidence type="ECO:0000256" key="9">
    <source>
        <dbReference type="HAMAP-Rule" id="MF_00106"/>
    </source>
</evidence>
<comment type="pathway">
    <text evidence="3 9">Carbohydrate metabolism; pentose and glucuronate interconversion.</text>
</comment>
<comment type="similarity">
    <text evidence="4 9">Belongs to the mannonate dehydratase family.</text>
</comment>
<evidence type="ECO:0000256" key="8">
    <source>
        <dbReference type="ARBA" id="ARBA00023239"/>
    </source>
</evidence>
<dbReference type="HAMAP" id="MF_00106">
    <property type="entry name" value="UxuA"/>
    <property type="match status" value="1"/>
</dbReference>
<gene>
    <name evidence="9 10" type="primary">uxuA</name>
    <name evidence="10" type="ORF">WMO26_06425</name>
</gene>
<dbReference type="GO" id="GO:0008927">
    <property type="term" value="F:mannonate dehydratase activity"/>
    <property type="evidence" value="ECO:0007669"/>
    <property type="project" value="UniProtKB-EC"/>
</dbReference>
<evidence type="ECO:0000256" key="5">
    <source>
        <dbReference type="ARBA" id="ARBA00012927"/>
    </source>
</evidence>
<protein>
    <recommendedName>
        <fullName evidence="5 9">Mannonate dehydratase</fullName>
        <ecNumber evidence="5 9">4.2.1.8</ecNumber>
    </recommendedName>
    <alternativeName>
        <fullName evidence="9">D-mannonate hydro-lyase</fullName>
    </alternativeName>
</protein>
<dbReference type="EMBL" id="JBBMFD010000008">
    <property type="protein sequence ID" value="MEQ2440456.1"/>
    <property type="molecule type" value="Genomic_DNA"/>
</dbReference>
<evidence type="ECO:0000256" key="6">
    <source>
        <dbReference type="ARBA" id="ARBA00023004"/>
    </source>
</evidence>
<dbReference type="Pfam" id="PF03786">
    <property type="entry name" value="UxuA"/>
    <property type="match status" value="1"/>
</dbReference>
<evidence type="ECO:0000256" key="2">
    <source>
        <dbReference type="ARBA" id="ARBA00002713"/>
    </source>
</evidence>
<dbReference type="Gene3D" id="3.20.20.150">
    <property type="entry name" value="Divalent-metal-dependent TIM barrel enzymes"/>
    <property type="match status" value="1"/>
</dbReference>
<dbReference type="RefSeq" id="WP_349219033.1">
    <property type="nucleotide sequence ID" value="NZ_JBBMFD010000008.1"/>
</dbReference>
<keyword evidence="7 9" id="KW-0464">Manganese</keyword>
<dbReference type="EC" id="4.2.1.8" evidence="5 9"/>
<evidence type="ECO:0000313" key="10">
    <source>
        <dbReference type="EMBL" id="MEQ2440456.1"/>
    </source>
</evidence>
<organism evidence="10 11">
    <name type="scientific">Solibaculum intestinale</name>
    <dbReference type="NCBI Taxonomy" id="3133165"/>
    <lineage>
        <taxon>Bacteria</taxon>
        <taxon>Bacillati</taxon>
        <taxon>Bacillota</taxon>
        <taxon>Clostridia</taxon>
        <taxon>Eubacteriales</taxon>
        <taxon>Oscillospiraceae</taxon>
        <taxon>Solibaculum</taxon>
    </lineage>
</organism>
<name>A0ABV1E1R0_9FIRM</name>
<sequence>MNMTFRWYGPDDPVTLDHIRQIPCMSGVVTAVYTVPVGEVWPQEDIDALKRQAEEKGLAFEVIESVPVHEDIKLGAPGCEKYIENYCENVRRLGKAGVKCICYNFMPVFDWTRSELKRPLPDGSTALAYDDETVCSIDPVKSELSLPGWDESYTRDELRTLMERYAKVSEEDLWRNLGRFLDAVIPVCEEYGVNMAIHPDDPPWPIFGLPRIITGADSYQRLFALNKSKRNGVTLCFGSLGADPDNDLEGIIRRFGPEHRFHFVHARNIKNTGGRSFEEAAHPSACGSLDMAALLTALYETGFDGYMRPDHGRMIWGEEGRPGYGLYDRALGACYLTGLWEAIRKKK</sequence>
<evidence type="ECO:0000256" key="7">
    <source>
        <dbReference type="ARBA" id="ARBA00023211"/>
    </source>
</evidence>
<comment type="caution">
    <text evidence="10">The sequence shown here is derived from an EMBL/GenBank/DDBJ whole genome shotgun (WGS) entry which is preliminary data.</text>
</comment>
<evidence type="ECO:0000256" key="1">
    <source>
        <dbReference type="ARBA" id="ARBA00001794"/>
    </source>
</evidence>
<proteinExistence type="inferred from homology"/>
<keyword evidence="6 9" id="KW-0408">Iron</keyword>
<dbReference type="SUPFAM" id="SSF51658">
    <property type="entry name" value="Xylose isomerase-like"/>
    <property type="match status" value="1"/>
</dbReference>
<evidence type="ECO:0000256" key="3">
    <source>
        <dbReference type="ARBA" id="ARBA00004892"/>
    </source>
</evidence>
<reference evidence="10 11" key="1">
    <citation type="submission" date="2024-03" db="EMBL/GenBank/DDBJ databases">
        <title>Human intestinal bacterial collection.</title>
        <authorList>
            <person name="Pauvert C."/>
            <person name="Hitch T.C.A."/>
            <person name="Clavel T."/>
        </authorList>
    </citation>
    <scope>NUCLEOTIDE SEQUENCE [LARGE SCALE GENOMIC DNA]</scope>
    <source>
        <strain evidence="10 11">CLA-JM-H44</strain>
    </source>
</reference>
<dbReference type="InterPro" id="IPR036237">
    <property type="entry name" value="Xyl_isomerase-like_sf"/>
</dbReference>
<accession>A0ABV1E1R0</accession>
<dbReference type="Proteomes" id="UP001489509">
    <property type="component" value="Unassembled WGS sequence"/>
</dbReference>
<dbReference type="NCBIfam" id="TIGR00695">
    <property type="entry name" value="uxuA"/>
    <property type="match status" value="1"/>
</dbReference>
<dbReference type="PANTHER" id="PTHR30387:SF2">
    <property type="entry name" value="MANNONATE DEHYDRATASE"/>
    <property type="match status" value="1"/>
</dbReference>
<keyword evidence="11" id="KW-1185">Reference proteome</keyword>
<comment type="cofactor">
    <cofactor evidence="9">
        <name>Fe(2+)</name>
        <dbReference type="ChEBI" id="CHEBI:29033"/>
    </cofactor>
    <cofactor evidence="9">
        <name>Mn(2+)</name>
        <dbReference type="ChEBI" id="CHEBI:29035"/>
    </cofactor>
</comment>
<evidence type="ECO:0000313" key="11">
    <source>
        <dbReference type="Proteomes" id="UP001489509"/>
    </source>
</evidence>
<comment type="function">
    <text evidence="2 9">Catalyzes the dehydration of D-mannonate.</text>
</comment>
<dbReference type="InterPro" id="IPR004628">
    <property type="entry name" value="Man_deHydtase"/>
</dbReference>
<dbReference type="NCBIfam" id="NF003027">
    <property type="entry name" value="PRK03906.1"/>
    <property type="match status" value="2"/>
</dbReference>
<keyword evidence="8 9" id="KW-0456">Lyase</keyword>
<evidence type="ECO:0000256" key="4">
    <source>
        <dbReference type="ARBA" id="ARBA00007389"/>
    </source>
</evidence>